<dbReference type="InterPro" id="IPR032739">
    <property type="entry name" value="MRNIP"/>
</dbReference>
<sequence length="323" mass="37037">MPTTFIAVHCFQCGTMQVKQQKKSSNKWICVVCNQKQSVRKVFAQSAMARDVRVFVQSFNMSRQLSDQKQSLSEELESFDSESQDRKLKRNDWSEYVDDQDDHGGNYNNDEGIPEGDNEFEPMVVTEIPKALFKKPKLKDYSSNGYGSEKMYKPNFSNRRNSKRQPNENSQDTQSQTTEFEQISSERASKKSDYPNEEKPFLHPSDSAPKWDRFKAQIQDNHSKSTNNVDKTFVWQPRNGLEGSVSKWDGFTREEGEDNNAIGVPMARLHHKTAAKGPVSKWSSYITEEDDDDSDILGSGRTIDSLCRVSDEKVDDDIHPDFL</sequence>
<evidence type="ECO:0000313" key="4">
    <source>
        <dbReference type="Proteomes" id="UP001632038"/>
    </source>
</evidence>
<dbReference type="PANTHER" id="PTHR15863">
    <property type="entry name" value="MRN COMPLEX-INTERACTING PROTEIN"/>
    <property type="match status" value="1"/>
</dbReference>
<feature type="compositionally biased region" description="Basic and acidic residues" evidence="1">
    <location>
        <begin position="83"/>
        <end position="93"/>
    </location>
</feature>
<dbReference type="InterPro" id="IPR049472">
    <property type="entry name" value="MRNIP_N"/>
</dbReference>
<reference evidence="4" key="1">
    <citation type="journal article" date="2024" name="IScience">
        <title>Strigolactones Initiate the Formation of Haustorium-like Structures in Castilleja.</title>
        <authorList>
            <person name="Buerger M."/>
            <person name="Peterson D."/>
            <person name="Chory J."/>
        </authorList>
    </citation>
    <scope>NUCLEOTIDE SEQUENCE [LARGE SCALE GENOMIC DNA]</scope>
</reference>
<dbReference type="EMBL" id="JAVIJP010000081">
    <property type="protein sequence ID" value="KAL3617764.1"/>
    <property type="molecule type" value="Genomic_DNA"/>
</dbReference>
<protein>
    <recommendedName>
        <fullName evidence="2">MRN complex-interacting protein N-terminal domain-containing protein</fullName>
    </recommendedName>
</protein>
<proteinExistence type="predicted"/>
<feature type="region of interest" description="Disordered" evidence="1">
    <location>
        <begin position="72"/>
        <end position="118"/>
    </location>
</feature>
<feature type="domain" description="MRN complex-interacting protein N-terminal" evidence="2">
    <location>
        <begin position="8"/>
        <end position="94"/>
    </location>
</feature>
<name>A0ABD3BKL4_9LAMI</name>
<evidence type="ECO:0000313" key="3">
    <source>
        <dbReference type="EMBL" id="KAL3617764.1"/>
    </source>
</evidence>
<dbReference type="PANTHER" id="PTHR15863:SF2">
    <property type="entry name" value="MRN COMPLEX-INTERACTING PROTEIN"/>
    <property type="match status" value="1"/>
</dbReference>
<evidence type="ECO:0000256" key="1">
    <source>
        <dbReference type="SAM" id="MobiDB-lite"/>
    </source>
</evidence>
<feature type="compositionally biased region" description="Polar residues" evidence="1">
    <location>
        <begin position="167"/>
        <end position="186"/>
    </location>
</feature>
<dbReference type="AlphaFoldDB" id="A0ABD3BKL4"/>
<feature type="compositionally biased region" description="Basic and acidic residues" evidence="1">
    <location>
        <begin position="187"/>
        <end position="201"/>
    </location>
</feature>
<dbReference type="Pfam" id="PF15749">
    <property type="entry name" value="MRNIP"/>
    <property type="match status" value="1"/>
</dbReference>
<keyword evidence="4" id="KW-1185">Reference proteome</keyword>
<comment type="caution">
    <text evidence="3">The sequence shown here is derived from an EMBL/GenBank/DDBJ whole genome shotgun (WGS) entry which is preliminary data.</text>
</comment>
<dbReference type="Proteomes" id="UP001632038">
    <property type="component" value="Unassembled WGS sequence"/>
</dbReference>
<organism evidence="3 4">
    <name type="scientific">Castilleja foliolosa</name>
    <dbReference type="NCBI Taxonomy" id="1961234"/>
    <lineage>
        <taxon>Eukaryota</taxon>
        <taxon>Viridiplantae</taxon>
        <taxon>Streptophyta</taxon>
        <taxon>Embryophyta</taxon>
        <taxon>Tracheophyta</taxon>
        <taxon>Spermatophyta</taxon>
        <taxon>Magnoliopsida</taxon>
        <taxon>eudicotyledons</taxon>
        <taxon>Gunneridae</taxon>
        <taxon>Pentapetalae</taxon>
        <taxon>asterids</taxon>
        <taxon>lamiids</taxon>
        <taxon>Lamiales</taxon>
        <taxon>Orobanchaceae</taxon>
        <taxon>Pedicularideae</taxon>
        <taxon>Castillejinae</taxon>
        <taxon>Castilleja</taxon>
    </lineage>
</organism>
<feature type="region of interest" description="Disordered" evidence="1">
    <location>
        <begin position="138"/>
        <end position="210"/>
    </location>
</feature>
<accession>A0ABD3BKL4</accession>
<evidence type="ECO:0000259" key="2">
    <source>
        <dbReference type="Pfam" id="PF15749"/>
    </source>
</evidence>
<gene>
    <name evidence="3" type="ORF">CASFOL_038085</name>
</gene>